<evidence type="ECO:0000256" key="1">
    <source>
        <dbReference type="ARBA" id="ARBA00000085"/>
    </source>
</evidence>
<keyword evidence="10" id="KW-0902">Two-component regulatory system</keyword>
<dbReference type="InterPro" id="IPR036890">
    <property type="entry name" value="HATPase_C_sf"/>
</dbReference>
<dbReference type="Gene3D" id="3.30.565.10">
    <property type="entry name" value="Histidine kinase-like ATPase, C-terminal domain"/>
    <property type="match status" value="1"/>
</dbReference>
<evidence type="ECO:0000256" key="10">
    <source>
        <dbReference type="ARBA" id="ARBA00023012"/>
    </source>
</evidence>
<dbReference type="GO" id="GO:0005886">
    <property type="term" value="C:plasma membrane"/>
    <property type="evidence" value="ECO:0007669"/>
    <property type="project" value="UniProtKB-SubCell"/>
</dbReference>
<dbReference type="GO" id="GO:0005524">
    <property type="term" value="F:ATP binding"/>
    <property type="evidence" value="ECO:0007669"/>
    <property type="project" value="UniProtKB-KW"/>
</dbReference>
<proteinExistence type="predicted"/>
<dbReference type="InterPro" id="IPR050351">
    <property type="entry name" value="BphY/WalK/GraS-like"/>
</dbReference>
<reference evidence="14" key="2">
    <citation type="journal article" date="2021" name="PeerJ">
        <title>Extensive microbial diversity within the chicken gut microbiome revealed by metagenomics and culture.</title>
        <authorList>
            <person name="Gilroy R."/>
            <person name="Ravi A."/>
            <person name="Getino M."/>
            <person name="Pursley I."/>
            <person name="Horton D.L."/>
            <person name="Alikhan N.F."/>
            <person name="Baker D."/>
            <person name="Gharbi K."/>
            <person name="Hall N."/>
            <person name="Watson M."/>
            <person name="Adriaenssens E.M."/>
            <person name="Foster-Nyarko E."/>
            <person name="Jarju S."/>
            <person name="Secka A."/>
            <person name="Antonio M."/>
            <person name="Oren A."/>
            <person name="Chaudhuri R.R."/>
            <person name="La Ragione R."/>
            <person name="Hildebrand F."/>
            <person name="Pallen M.J."/>
        </authorList>
    </citation>
    <scope>NUCLEOTIDE SEQUENCE</scope>
    <source>
        <strain evidence="14">7293</strain>
    </source>
</reference>
<keyword evidence="8 14" id="KW-0418">Kinase</keyword>
<organism evidence="14 15">
    <name type="scientific">Candidatus Ornithospirochaeta stercoripullorum</name>
    <dbReference type="NCBI Taxonomy" id="2840899"/>
    <lineage>
        <taxon>Bacteria</taxon>
        <taxon>Pseudomonadati</taxon>
        <taxon>Spirochaetota</taxon>
        <taxon>Spirochaetia</taxon>
        <taxon>Spirochaetales</taxon>
        <taxon>Spirochaetaceae</taxon>
        <taxon>Spirochaetaceae incertae sedis</taxon>
        <taxon>Candidatus Ornithospirochaeta</taxon>
    </lineage>
</organism>
<dbReference type="AlphaFoldDB" id="A0A9D9E0C4"/>
<keyword evidence="12" id="KW-1133">Transmembrane helix</keyword>
<dbReference type="InterPro" id="IPR003661">
    <property type="entry name" value="HisK_dim/P_dom"/>
</dbReference>
<comment type="catalytic activity">
    <reaction evidence="1">
        <text>ATP + protein L-histidine = ADP + protein N-phospho-L-histidine.</text>
        <dbReference type="EC" id="2.7.13.3"/>
    </reaction>
</comment>
<accession>A0A9D9E0C4</accession>
<name>A0A9D9E0C4_9SPIO</name>
<dbReference type="EC" id="2.7.13.3" evidence="3"/>
<dbReference type="SMART" id="SM00388">
    <property type="entry name" value="HisKA"/>
    <property type="match status" value="1"/>
</dbReference>
<keyword evidence="11 12" id="KW-0472">Membrane</keyword>
<dbReference type="SMART" id="SM00387">
    <property type="entry name" value="HATPase_c"/>
    <property type="match status" value="1"/>
</dbReference>
<dbReference type="Gene3D" id="1.10.287.130">
    <property type="match status" value="1"/>
</dbReference>
<dbReference type="SUPFAM" id="SSF55785">
    <property type="entry name" value="PYP-like sensor domain (PAS domain)"/>
    <property type="match status" value="1"/>
</dbReference>
<evidence type="ECO:0000256" key="6">
    <source>
        <dbReference type="ARBA" id="ARBA00022679"/>
    </source>
</evidence>
<dbReference type="FunFam" id="1.10.287.130:FF:000008">
    <property type="entry name" value="Two-component sensor histidine kinase"/>
    <property type="match status" value="1"/>
</dbReference>
<dbReference type="Pfam" id="PF02518">
    <property type="entry name" value="HATPase_c"/>
    <property type="match status" value="1"/>
</dbReference>
<evidence type="ECO:0000313" key="15">
    <source>
        <dbReference type="Proteomes" id="UP000823615"/>
    </source>
</evidence>
<reference evidence="14" key="1">
    <citation type="submission" date="2020-10" db="EMBL/GenBank/DDBJ databases">
        <authorList>
            <person name="Gilroy R."/>
        </authorList>
    </citation>
    <scope>NUCLEOTIDE SEQUENCE</scope>
    <source>
        <strain evidence="14">7293</strain>
    </source>
</reference>
<feature type="transmembrane region" description="Helical" evidence="12">
    <location>
        <begin position="141"/>
        <end position="166"/>
    </location>
</feature>
<keyword evidence="12" id="KW-0812">Transmembrane</keyword>
<keyword evidence="7" id="KW-0547">Nucleotide-binding</keyword>
<sequence>MNKRIFQTVFLSILLTFFLVLGVSTFVFYTEYEERIESDLLSELRFLEAAAGNGVSDISDISVPGHRVTLIAPDGNILFESETDPSGMENHLQRPEVQEALMYGLGEDTRESGTLLENYHYAAVMLDDGNILRLAVPAGTILSFVVEMLLPMSVIIIILLFFFAWYSMKAAKRITDPINNIDLEHPEESEEYEELSPLLYRIAKQQATIREQIESAERRSREFAVITDNMAEGLAVIDKEMRLLSVNRAAFMLFDAEEVKAGDSVLAINRSDAFSAAISEALSGKRSEALIDNKTKMLQVIASPVFEYAAVTGAVIIIMDITEKSEREKLRREFTANVSHELKTPLTSISGFAELLRNGGIPEETVKDFGKEIYDESQRLIALVHDIIRLSKLDEGGEHEEERVSISEIASDVISRLRKRAETMSVKLELKTEDPGFINGSGLLVDELLTNLVDNAIKYNKKGGTASVFVSRDDSEIVLSVRDNGIGIPDEDKDRVFERFYRVDKSRSRASGGTGLGLSIVRHSVITLNGTIALQSKLGEGTEIIVRFPAA</sequence>
<evidence type="ECO:0000256" key="3">
    <source>
        <dbReference type="ARBA" id="ARBA00012438"/>
    </source>
</evidence>
<comment type="caution">
    <text evidence="14">The sequence shown here is derived from an EMBL/GenBank/DDBJ whole genome shotgun (WGS) entry which is preliminary data.</text>
</comment>
<dbReference type="InterPro" id="IPR003594">
    <property type="entry name" value="HATPase_dom"/>
</dbReference>
<dbReference type="GO" id="GO:0004721">
    <property type="term" value="F:phosphoprotein phosphatase activity"/>
    <property type="evidence" value="ECO:0007669"/>
    <property type="project" value="TreeGrafter"/>
</dbReference>
<dbReference type="InterPro" id="IPR035965">
    <property type="entry name" value="PAS-like_dom_sf"/>
</dbReference>
<dbReference type="InterPro" id="IPR036097">
    <property type="entry name" value="HisK_dim/P_sf"/>
</dbReference>
<feature type="transmembrane region" description="Helical" evidence="12">
    <location>
        <begin position="9"/>
        <end position="29"/>
    </location>
</feature>
<evidence type="ECO:0000256" key="4">
    <source>
        <dbReference type="ARBA" id="ARBA00022475"/>
    </source>
</evidence>
<evidence type="ECO:0000256" key="8">
    <source>
        <dbReference type="ARBA" id="ARBA00022777"/>
    </source>
</evidence>
<keyword evidence="4" id="KW-1003">Cell membrane</keyword>
<evidence type="ECO:0000256" key="9">
    <source>
        <dbReference type="ARBA" id="ARBA00022840"/>
    </source>
</evidence>
<keyword evidence="9" id="KW-0067">ATP-binding</keyword>
<dbReference type="SUPFAM" id="SSF47384">
    <property type="entry name" value="Homodimeric domain of signal transducing histidine kinase"/>
    <property type="match status" value="1"/>
</dbReference>
<dbReference type="SUPFAM" id="SSF55874">
    <property type="entry name" value="ATPase domain of HSP90 chaperone/DNA topoisomerase II/histidine kinase"/>
    <property type="match status" value="1"/>
</dbReference>
<dbReference type="InterPro" id="IPR005467">
    <property type="entry name" value="His_kinase_dom"/>
</dbReference>
<evidence type="ECO:0000256" key="12">
    <source>
        <dbReference type="SAM" id="Phobius"/>
    </source>
</evidence>
<evidence type="ECO:0000256" key="11">
    <source>
        <dbReference type="ARBA" id="ARBA00023136"/>
    </source>
</evidence>
<dbReference type="PROSITE" id="PS50109">
    <property type="entry name" value="HIS_KIN"/>
    <property type="match status" value="1"/>
</dbReference>
<dbReference type="EMBL" id="JADIMT010000066">
    <property type="protein sequence ID" value="MBO8436377.1"/>
    <property type="molecule type" value="Genomic_DNA"/>
</dbReference>
<keyword evidence="5" id="KW-0597">Phosphoprotein</keyword>
<comment type="subcellular location">
    <subcellularLocation>
        <location evidence="2">Cell membrane</location>
    </subcellularLocation>
</comment>
<dbReference type="GO" id="GO:0016036">
    <property type="term" value="P:cellular response to phosphate starvation"/>
    <property type="evidence" value="ECO:0007669"/>
    <property type="project" value="TreeGrafter"/>
</dbReference>
<dbReference type="PANTHER" id="PTHR45453">
    <property type="entry name" value="PHOSPHATE REGULON SENSOR PROTEIN PHOR"/>
    <property type="match status" value="1"/>
</dbReference>
<evidence type="ECO:0000313" key="14">
    <source>
        <dbReference type="EMBL" id="MBO8436377.1"/>
    </source>
</evidence>
<dbReference type="Pfam" id="PF00512">
    <property type="entry name" value="HisKA"/>
    <property type="match status" value="1"/>
</dbReference>
<evidence type="ECO:0000259" key="13">
    <source>
        <dbReference type="PROSITE" id="PS50109"/>
    </source>
</evidence>
<evidence type="ECO:0000256" key="2">
    <source>
        <dbReference type="ARBA" id="ARBA00004236"/>
    </source>
</evidence>
<dbReference type="CDD" id="cd00082">
    <property type="entry name" value="HisKA"/>
    <property type="match status" value="1"/>
</dbReference>
<dbReference type="CDD" id="cd00075">
    <property type="entry name" value="HATPase"/>
    <property type="match status" value="1"/>
</dbReference>
<evidence type="ECO:0000256" key="7">
    <source>
        <dbReference type="ARBA" id="ARBA00022741"/>
    </source>
</evidence>
<evidence type="ECO:0000256" key="5">
    <source>
        <dbReference type="ARBA" id="ARBA00022553"/>
    </source>
</evidence>
<keyword evidence="6" id="KW-0808">Transferase</keyword>
<protein>
    <recommendedName>
        <fullName evidence="3">histidine kinase</fullName>
        <ecNumber evidence="3">2.7.13.3</ecNumber>
    </recommendedName>
</protein>
<dbReference type="FunFam" id="3.30.565.10:FF:000006">
    <property type="entry name" value="Sensor histidine kinase WalK"/>
    <property type="match status" value="1"/>
</dbReference>
<dbReference type="PRINTS" id="PR00344">
    <property type="entry name" value="BCTRLSENSOR"/>
</dbReference>
<feature type="domain" description="Histidine kinase" evidence="13">
    <location>
        <begin position="337"/>
        <end position="551"/>
    </location>
</feature>
<dbReference type="Gene3D" id="3.30.450.20">
    <property type="entry name" value="PAS domain"/>
    <property type="match status" value="1"/>
</dbReference>
<dbReference type="Proteomes" id="UP000823615">
    <property type="component" value="Unassembled WGS sequence"/>
</dbReference>
<dbReference type="PANTHER" id="PTHR45453:SF1">
    <property type="entry name" value="PHOSPHATE REGULON SENSOR PROTEIN PHOR"/>
    <property type="match status" value="1"/>
</dbReference>
<dbReference type="GO" id="GO:0000155">
    <property type="term" value="F:phosphorelay sensor kinase activity"/>
    <property type="evidence" value="ECO:0007669"/>
    <property type="project" value="InterPro"/>
</dbReference>
<gene>
    <name evidence="14" type="ORF">IAA97_05315</name>
</gene>
<dbReference type="InterPro" id="IPR004358">
    <property type="entry name" value="Sig_transdc_His_kin-like_C"/>
</dbReference>